<evidence type="ECO:0000313" key="5">
    <source>
        <dbReference type="Proteomes" id="UP001597393"/>
    </source>
</evidence>
<evidence type="ECO:0000256" key="1">
    <source>
        <dbReference type="ARBA" id="ARBA00022737"/>
    </source>
</evidence>
<keyword evidence="2 3" id="KW-0040">ANK repeat</keyword>
<evidence type="ECO:0000256" key="3">
    <source>
        <dbReference type="PROSITE-ProRule" id="PRU00023"/>
    </source>
</evidence>
<dbReference type="Pfam" id="PF12796">
    <property type="entry name" value="Ank_2"/>
    <property type="match status" value="1"/>
</dbReference>
<comment type="caution">
    <text evidence="4">The sequence shown here is derived from an EMBL/GenBank/DDBJ whole genome shotgun (WGS) entry which is preliminary data.</text>
</comment>
<reference evidence="5" key="1">
    <citation type="journal article" date="2019" name="Int. J. Syst. Evol. Microbiol.">
        <title>The Global Catalogue of Microorganisms (GCM) 10K type strain sequencing project: providing services to taxonomists for standard genome sequencing and annotation.</title>
        <authorList>
            <consortium name="The Broad Institute Genomics Platform"/>
            <consortium name="The Broad Institute Genome Sequencing Center for Infectious Disease"/>
            <person name="Wu L."/>
            <person name="Ma J."/>
        </authorList>
    </citation>
    <scope>NUCLEOTIDE SEQUENCE [LARGE SCALE GENOMIC DNA]</scope>
    <source>
        <strain evidence="5">KCTC 42248</strain>
    </source>
</reference>
<dbReference type="EMBL" id="JBHUMA010000006">
    <property type="protein sequence ID" value="MFD2598904.1"/>
    <property type="molecule type" value="Genomic_DNA"/>
</dbReference>
<feature type="repeat" description="ANK" evidence="3">
    <location>
        <begin position="161"/>
        <end position="193"/>
    </location>
</feature>
<dbReference type="SUPFAM" id="SSF48403">
    <property type="entry name" value="Ankyrin repeat"/>
    <property type="match status" value="1"/>
</dbReference>
<keyword evidence="1" id="KW-0677">Repeat</keyword>
<gene>
    <name evidence="4" type="ORF">ACFSQ3_08055</name>
</gene>
<name>A0ABW5NLJ1_9SPHI</name>
<keyword evidence="5" id="KW-1185">Reference proteome</keyword>
<feature type="repeat" description="ANK" evidence="3">
    <location>
        <begin position="93"/>
        <end position="125"/>
    </location>
</feature>
<dbReference type="PANTHER" id="PTHR24198">
    <property type="entry name" value="ANKYRIN REPEAT AND PROTEIN KINASE DOMAIN-CONTAINING PROTEIN"/>
    <property type="match status" value="1"/>
</dbReference>
<dbReference type="PROSITE" id="PS50297">
    <property type="entry name" value="ANK_REP_REGION"/>
    <property type="match status" value="2"/>
</dbReference>
<protein>
    <submittedName>
        <fullName evidence="4">Ankyrin repeat domain-containing protein</fullName>
    </submittedName>
</protein>
<dbReference type="PROSITE" id="PS50088">
    <property type="entry name" value="ANK_REPEAT"/>
    <property type="match status" value="3"/>
</dbReference>
<dbReference type="Gene3D" id="1.25.40.20">
    <property type="entry name" value="Ankyrin repeat-containing domain"/>
    <property type="match status" value="2"/>
</dbReference>
<dbReference type="InterPro" id="IPR036770">
    <property type="entry name" value="Ankyrin_rpt-contain_sf"/>
</dbReference>
<evidence type="ECO:0000256" key="2">
    <source>
        <dbReference type="ARBA" id="ARBA00023043"/>
    </source>
</evidence>
<proteinExistence type="predicted"/>
<dbReference type="SMART" id="SM00248">
    <property type="entry name" value="ANK"/>
    <property type="match status" value="4"/>
</dbReference>
<feature type="repeat" description="ANK" evidence="3">
    <location>
        <begin position="128"/>
        <end position="160"/>
    </location>
</feature>
<dbReference type="RefSeq" id="WP_380869033.1">
    <property type="nucleotide sequence ID" value="NZ_JBHUMA010000006.1"/>
</dbReference>
<organism evidence="4 5">
    <name type="scientific">Sphingobacterium corticis</name>
    <dbReference type="NCBI Taxonomy" id="1812823"/>
    <lineage>
        <taxon>Bacteria</taxon>
        <taxon>Pseudomonadati</taxon>
        <taxon>Bacteroidota</taxon>
        <taxon>Sphingobacteriia</taxon>
        <taxon>Sphingobacteriales</taxon>
        <taxon>Sphingobacteriaceae</taxon>
        <taxon>Sphingobacterium</taxon>
    </lineage>
</organism>
<accession>A0ABW5NLJ1</accession>
<dbReference type="Proteomes" id="UP001597393">
    <property type="component" value="Unassembled WGS sequence"/>
</dbReference>
<sequence>MSALILEEYIETGNVQDLEMLLAKQPELLNTLTSQEVSPLLLACYYQKAPIIQTILKHTKSISVHEVCALGYDEQLELMLAQRPKVIDELSTNGFSTLGIASHFGKESAVRILLRNHANPNIPSQNGYDVYPIHAAMNANHTSTAKLLIEGGAEVNVIQQGGFSPLHFAAQHGNIDLIILLLENGIDIKILSAKGDSASEIAFQYGHQEIGKILSF</sequence>
<dbReference type="PANTHER" id="PTHR24198:SF165">
    <property type="entry name" value="ANKYRIN REPEAT-CONTAINING PROTEIN-RELATED"/>
    <property type="match status" value="1"/>
</dbReference>
<dbReference type="InterPro" id="IPR002110">
    <property type="entry name" value="Ankyrin_rpt"/>
</dbReference>
<evidence type="ECO:0000313" key="4">
    <source>
        <dbReference type="EMBL" id="MFD2598904.1"/>
    </source>
</evidence>